<evidence type="ECO:0008006" key="3">
    <source>
        <dbReference type="Google" id="ProtNLM"/>
    </source>
</evidence>
<dbReference type="Proteomes" id="UP001436297">
    <property type="component" value="Chromosome"/>
</dbReference>
<evidence type="ECO:0000313" key="1">
    <source>
        <dbReference type="EMBL" id="XAF69641.1"/>
    </source>
</evidence>
<proteinExistence type="predicted"/>
<dbReference type="EMBL" id="CP128355">
    <property type="protein sequence ID" value="XAF69641.1"/>
    <property type="molecule type" value="Genomic_DNA"/>
</dbReference>
<evidence type="ECO:0000313" key="2">
    <source>
        <dbReference type="Proteomes" id="UP001436297"/>
    </source>
</evidence>
<keyword evidence="2" id="KW-1185">Reference proteome</keyword>
<protein>
    <recommendedName>
        <fullName evidence="3">XRE family transcriptional regulator</fullName>
    </recommendedName>
</protein>
<sequence>MSEYKKMIEKLINSDLSSYQIHKDTGVSHNALASIRNGSREIDNLTLRTTEKLYEYAINHLKS</sequence>
<dbReference type="RefSeq" id="WP_342610275.1">
    <property type="nucleotide sequence ID" value="NZ_CP128355.1"/>
</dbReference>
<accession>A0ABZ3EB33</accession>
<gene>
    <name evidence="1" type="ORF">QQM35_06070</name>
</gene>
<organism evidence="1 2">
    <name type="scientific">Staphylococcus hsinchuensis</name>
    <dbReference type="NCBI Taxonomy" id="3051183"/>
    <lineage>
        <taxon>Bacteria</taxon>
        <taxon>Bacillati</taxon>
        <taxon>Bacillota</taxon>
        <taxon>Bacilli</taxon>
        <taxon>Bacillales</taxon>
        <taxon>Staphylococcaceae</taxon>
        <taxon>Staphylococcus</taxon>
    </lineage>
</organism>
<name>A0ABZ3EB33_9STAP</name>
<reference evidence="1 2" key="1">
    <citation type="journal article" date="2024" name="Pathogens">
        <title>Staphylococcus hsinchuensis sp. nov., Isolated from Soymilk.</title>
        <authorList>
            <person name="Wang Y.T."/>
            <person name="Lin Y.C."/>
            <person name="Hsieh Y.H."/>
            <person name="Lin Y.T."/>
            <person name="Hamada M."/>
            <person name="Chen C.C."/>
            <person name="Liou J.S."/>
            <person name="Lee A.Y."/>
            <person name="Zhang W.L."/>
            <person name="Chen Y.T."/>
            <person name="Huang C.H."/>
        </authorList>
    </citation>
    <scope>NUCLEOTIDE SEQUENCE [LARGE SCALE GENOMIC DNA]</scope>
    <source>
        <strain evidence="1 2">H164</strain>
    </source>
</reference>